<protein>
    <submittedName>
        <fullName evidence="4">Ycf45</fullName>
    </submittedName>
</protein>
<reference evidence="4" key="1">
    <citation type="journal article" date="2019" name="J. Phycol.">
        <title>Dictyochophyceae plastid genomes reveal unusual variability of their organization.</title>
        <authorList>
            <person name="Han K.Y."/>
            <person name="Maciszewski K."/>
            <person name="Graf L."/>
            <person name="Yang J.H."/>
            <person name="Andersen R.A."/>
            <person name="Karnkowska A."/>
            <person name="Yoon H.S."/>
        </authorList>
    </citation>
    <scope>NUCLEOTIDE SEQUENCE</scope>
</reference>
<proteinExistence type="predicted"/>
<dbReference type="AlphaFoldDB" id="A0A516ZAG7"/>
<keyword evidence="4" id="KW-0150">Chloroplast</keyword>
<geneLocation type="chloroplast" evidence="4"/>
<dbReference type="PANTHER" id="PTHR20953:SF3">
    <property type="entry name" value="P-LOOP CONTAINING NUCLEOSIDE TRIPHOSPHATE HYDROLASES SUPERFAMILY PROTEIN"/>
    <property type="match status" value="1"/>
</dbReference>
<dbReference type="InterPro" id="IPR003593">
    <property type="entry name" value="AAA+_ATPase"/>
</dbReference>
<dbReference type="RefSeq" id="YP_009684593.1">
    <property type="nucleotide sequence ID" value="NC_044408.1"/>
</dbReference>
<name>A0A516ZAG7_9STRA</name>
<gene>
    <name evidence="4" type="primary">ycf45</name>
</gene>
<dbReference type="Gene3D" id="3.40.50.300">
    <property type="entry name" value="P-loop containing nucleotide triphosphate hydrolases"/>
    <property type="match status" value="1"/>
</dbReference>
<keyword evidence="1" id="KW-0547">Nucleotide-binding</keyword>
<evidence type="ECO:0000256" key="1">
    <source>
        <dbReference type="ARBA" id="ARBA00022741"/>
    </source>
</evidence>
<dbReference type="InterPro" id="IPR045735">
    <property type="entry name" value="Spore_III_AA_AAA+_ATPase"/>
</dbReference>
<dbReference type="GeneID" id="41657585"/>
<organism evidence="4">
    <name type="scientific">Pseudopedinella elastica</name>
    <dbReference type="NCBI Taxonomy" id="35684"/>
    <lineage>
        <taxon>Eukaryota</taxon>
        <taxon>Sar</taxon>
        <taxon>Stramenopiles</taxon>
        <taxon>Ochrophyta</taxon>
        <taxon>Dictyochophyceae</taxon>
        <taxon>Pedinellales</taxon>
        <taxon>Pseudopedinella</taxon>
    </lineage>
</organism>
<dbReference type="Pfam" id="PF25516">
    <property type="entry name" value="PTPase"/>
    <property type="match status" value="1"/>
</dbReference>
<dbReference type="InterPro" id="IPR058670">
    <property type="entry name" value="PTPase_dom"/>
</dbReference>
<dbReference type="PANTHER" id="PTHR20953">
    <property type="entry name" value="KINASE-RELATED"/>
    <property type="match status" value="1"/>
</dbReference>
<dbReference type="CDD" id="cd00009">
    <property type="entry name" value="AAA"/>
    <property type="match status" value="1"/>
</dbReference>
<evidence type="ECO:0000259" key="3">
    <source>
        <dbReference type="SMART" id="SM00382"/>
    </source>
</evidence>
<keyword evidence="4" id="KW-0934">Plastid</keyword>
<feature type="domain" description="AAA+ ATPase" evidence="3">
    <location>
        <begin position="122"/>
        <end position="278"/>
    </location>
</feature>
<dbReference type="GO" id="GO:0005524">
    <property type="term" value="F:ATP binding"/>
    <property type="evidence" value="ECO:0007669"/>
    <property type="project" value="UniProtKB-KW"/>
</dbReference>
<keyword evidence="2" id="KW-0067">ATP-binding</keyword>
<dbReference type="SUPFAM" id="SSF52540">
    <property type="entry name" value="P-loop containing nucleoside triphosphate hydrolases"/>
    <property type="match status" value="1"/>
</dbReference>
<dbReference type="InterPro" id="IPR027417">
    <property type="entry name" value="P-loop_NTPase"/>
</dbReference>
<accession>A0A516ZAG7</accession>
<dbReference type="SMART" id="SM00382">
    <property type="entry name" value="AAA"/>
    <property type="match status" value="1"/>
</dbReference>
<evidence type="ECO:0000256" key="2">
    <source>
        <dbReference type="ARBA" id="ARBA00022840"/>
    </source>
</evidence>
<sequence length="503" mass="57360">MQIKEDLDRLIEILPKSIQKIIQNHPKKDTLIEIVMDLGRRPEARFLDHPEYLSPKIITWQDLDYSVKRLSKFTDDNRAGIEKTLHRISCIRNRQGLIIGLTCRVGRALYGTINIIRDLLESKKSILILGKPGVGKTTMVREIARVLANEMEKRVVIIDTSNEIAGDSDVPHIGIGRARRMQVEKTELQHKVMIEGVENHMPEVIIIDEIGTELEALAAQTIAERGVQLIGTAHGNFLGSLIKNPVLSDLVGGIQSVTLSDEEARRRGTQKSIIERKGLPAFQLAIELNERNSWTIHEDVENSIDSLLQGLEPKLQVRKVNNDKNIQIYLTNSPQFLKPKTLISNKNWRKSKTIDSKLPFKKVTNSDSEVRKLKLDELKTFLLNAKETEKHLNIYPYSVSTKVLEGKIKKLNLNLRITNDLNKANIIIGLSFHIIRNRLLMKVLQERKIMLLLVSSNSNEIITETLLKFKKKDRSATLSLGFKKRQRLATFNKRRARNSSKSK</sequence>
<dbReference type="Pfam" id="PF19568">
    <property type="entry name" value="Spore_III_AA"/>
    <property type="match status" value="1"/>
</dbReference>
<dbReference type="EMBL" id="MK518353">
    <property type="protein sequence ID" value="QDR24679.1"/>
    <property type="molecule type" value="Genomic_DNA"/>
</dbReference>
<evidence type="ECO:0000313" key="4">
    <source>
        <dbReference type="EMBL" id="QDR24679.1"/>
    </source>
</evidence>